<protein>
    <submittedName>
        <fullName evidence="1">Uncharacterized protein</fullName>
    </submittedName>
</protein>
<proteinExistence type="predicted"/>
<accession>A0A318Q7N2</accession>
<dbReference type="RefSeq" id="WP_110531702.1">
    <property type="nucleotide sequence ID" value="NZ_NOXG01000021.1"/>
</dbReference>
<sequence length="113" mass="12353">MEKLTRPNAEIHIRHLTGRNPGNGEFAPSLVAQLRLALALAQGASELEQHGYGLRDVTRIIFTLSGTEGFSACFSTLNELFGQSCPATTLRLVKSGRHQEELVELDLLVTPKP</sequence>
<comment type="caution">
    <text evidence="1">The sequence shown here is derived from an EMBL/GenBank/DDBJ whole genome shotgun (WGS) entry which is preliminary data.</text>
</comment>
<dbReference type="SUPFAM" id="SSF55298">
    <property type="entry name" value="YjgF-like"/>
    <property type="match status" value="1"/>
</dbReference>
<organism evidence="1 2">
    <name type="scientific">Novacetimonas pomaceti</name>
    <dbReference type="NCBI Taxonomy" id="2021998"/>
    <lineage>
        <taxon>Bacteria</taxon>
        <taxon>Pseudomonadati</taxon>
        <taxon>Pseudomonadota</taxon>
        <taxon>Alphaproteobacteria</taxon>
        <taxon>Acetobacterales</taxon>
        <taxon>Acetobacteraceae</taxon>
        <taxon>Novacetimonas</taxon>
    </lineage>
</organism>
<dbReference type="Proteomes" id="UP000247609">
    <property type="component" value="Unassembled WGS sequence"/>
</dbReference>
<dbReference type="InterPro" id="IPR035959">
    <property type="entry name" value="RutC-like_sf"/>
</dbReference>
<reference evidence="1 2" key="1">
    <citation type="submission" date="2017-07" db="EMBL/GenBank/DDBJ databases">
        <title>A draft genome sequence of Komagataeibacter sp. T5K1.</title>
        <authorList>
            <person name="Skraban J."/>
            <person name="Cleenwerck I."/>
            <person name="Vandamme P."/>
            <person name="Trcek J."/>
        </authorList>
    </citation>
    <scope>NUCLEOTIDE SEQUENCE [LARGE SCALE GENOMIC DNA]</scope>
    <source>
        <strain evidence="1 2">T5K1</strain>
    </source>
</reference>
<evidence type="ECO:0000313" key="1">
    <source>
        <dbReference type="EMBL" id="PYD74845.1"/>
    </source>
</evidence>
<gene>
    <name evidence="1" type="ORF">CFR71_12655</name>
</gene>
<dbReference type="AlphaFoldDB" id="A0A318Q7N2"/>
<name>A0A318Q7N2_9PROT</name>
<evidence type="ECO:0000313" key="2">
    <source>
        <dbReference type="Proteomes" id="UP000247609"/>
    </source>
</evidence>
<dbReference type="Gene3D" id="3.30.1330.40">
    <property type="entry name" value="RutC-like"/>
    <property type="match status" value="1"/>
</dbReference>
<dbReference type="EMBL" id="NOXG01000021">
    <property type="protein sequence ID" value="PYD74845.1"/>
    <property type="molecule type" value="Genomic_DNA"/>
</dbReference>